<gene>
    <name evidence="1" type="ORF">BJ322DRAFT_1114090</name>
</gene>
<dbReference type="AlphaFoldDB" id="A0A9P6H430"/>
<proteinExistence type="predicted"/>
<accession>A0A9P6H430</accession>
<dbReference type="Proteomes" id="UP000736335">
    <property type="component" value="Unassembled WGS sequence"/>
</dbReference>
<organism evidence="1 2">
    <name type="scientific">Thelephora terrestris</name>
    <dbReference type="NCBI Taxonomy" id="56493"/>
    <lineage>
        <taxon>Eukaryota</taxon>
        <taxon>Fungi</taxon>
        <taxon>Dikarya</taxon>
        <taxon>Basidiomycota</taxon>
        <taxon>Agaricomycotina</taxon>
        <taxon>Agaricomycetes</taxon>
        <taxon>Thelephorales</taxon>
        <taxon>Thelephoraceae</taxon>
        <taxon>Thelephora</taxon>
    </lineage>
</organism>
<keyword evidence="2" id="KW-1185">Reference proteome</keyword>
<reference evidence="1" key="1">
    <citation type="journal article" date="2020" name="Nat. Commun.">
        <title>Large-scale genome sequencing of mycorrhizal fungi provides insights into the early evolution of symbiotic traits.</title>
        <authorList>
            <person name="Miyauchi S."/>
            <person name="Kiss E."/>
            <person name="Kuo A."/>
            <person name="Drula E."/>
            <person name="Kohler A."/>
            <person name="Sanchez-Garcia M."/>
            <person name="Morin E."/>
            <person name="Andreopoulos B."/>
            <person name="Barry K.W."/>
            <person name="Bonito G."/>
            <person name="Buee M."/>
            <person name="Carver A."/>
            <person name="Chen C."/>
            <person name="Cichocki N."/>
            <person name="Clum A."/>
            <person name="Culley D."/>
            <person name="Crous P.W."/>
            <person name="Fauchery L."/>
            <person name="Girlanda M."/>
            <person name="Hayes R.D."/>
            <person name="Keri Z."/>
            <person name="LaButti K."/>
            <person name="Lipzen A."/>
            <person name="Lombard V."/>
            <person name="Magnuson J."/>
            <person name="Maillard F."/>
            <person name="Murat C."/>
            <person name="Nolan M."/>
            <person name="Ohm R.A."/>
            <person name="Pangilinan J."/>
            <person name="Pereira M.F."/>
            <person name="Perotto S."/>
            <person name="Peter M."/>
            <person name="Pfister S."/>
            <person name="Riley R."/>
            <person name="Sitrit Y."/>
            <person name="Stielow J.B."/>
            <person name="Szollosi G."/>
            <person name="Zifcakova L."/>
            <person name="Stursova M."/>
            <person name="Spatafora J.W."/>
            <person name="Tedersoo L."/>
            <person name="Vaario L.M."/>
            <person name="Yamada A."/>
            <person name="Yan M."/>
            <person name="Wang P."/>
            <person name="Xu J."/>
            <person name="Bruns T."/>
            <person name="Baldrian P."/>
            <person name="Vilgalys R."/>
            <person name="Dunand C."/>
            <person name="Henrissat B."/>
            <person name="Grigoriev I.V."/>
            <person name="Hibbett D."/>
            <person name="Nagy L.G."/>
            <person name="Martin F.M."/>
        </authorList>
    </citation>
    <scope>NUCLEOTIDE SEQUENCE</scope>
    <source>
        <strain evidence="1">UH-Tt-Lm1</strain>
    </source>
</reference>
<sequence>MHVHNEHHLNSTKTWMKHMFASHSKTTPPDELSVLSTSAQPESLASNEDVTLCEDTNRAQRCPTSGFHETISDHCFRGVEDDELPPYPSLSGKLTLAQLFNFQNHHWADLFEECAKKSYEEELAWYDLLNEDSAKADSMEVDVDETTADILLG</sequence>
<reference evidence="1" key="2">
    <citation type="submission" date="2020-11" db="EMBL/GenBank/DDBJ databases">
        <authorList>
            <consortium name="DOE Joint Genome Institute"/>
            <person name="Kuo A."/>
            <person name="Miyauchi S."/>
            <person name="Kiss E."/>
            <person name="Drula E."/>
            <person name="Kohler A."/>
            <person name="Sanchez-Garcia M."/>
            <person name="Andreopoulos B."/>
            <person name="Barry K.W."/>
            <person name="Bonito G."/>
            <person name="Buee M."/>
            <person name="Carver A."/>
            <person name="Chen C."/>
            <person name="Cichocki N."/>
            <person name="Clum A."/>
            <person name="Culley D."/>
            <person name="Crous P.W."/>
            <person name="Fauchery L."/>
            <person name="Girlanda M."/>
            <person name="Hayes R."/>
            <person name="Keri Z."/>
            <person name="Labutti K."/>
            <person name="Lipzen A."/>
            <person name="Lombard V."/>
            <person name="Magnuson J."/>
            <person name="Maillard F."/>
            <person name="Morin E."/>
            <person name="Murat C."/>
            <person name="Nolan M."/>
            <person name="Ohm R."/>
            <person name="Pangilinan J."/>
            <person name="Pereira M."/>
            <person name="Perotto S."/>
            <person name="Peter M."/>
            <person name="Riley R."/>
            <person name="Sitrit Y."/>
            <person name="Stielow B."/>
            <person name="Szollosi G."/>
            <person name="Zifcakova L."/>
            <person name="Stursova M."/>
            <person name="Spatafora J.W."/>
            <person name="Tedersoo L."/>
            <person name="Vaario L.-M."/>
            <person name="Yamada A."/>
            <person name="Yan M."/>
            <person name="Wang P."/>
            <person name="Xu J."/>
            <person name="Bruns T."/>
            <person name="Baldrian P."/>
            <person name="Vilgalys R."/>
            <person name="Henrissat B."/>
            <person name="Grigoriev I.V."/>
            <person name="Hibbett D."/>
            <person name="Nagy L.G."/>
            <person name="Martin F.M."/>
        </authorList>
    </citation>
    <scope>NUCLEOTIDE SEQUENCE</scope>
    <source>
        <strain evidence="1">UH-Tt-Lm1</strain>
    </source>
</reference>
<name>A0A9P6H430_9AGAM</name>
<evidence type="ECO:0000313" key="1">
    <source>
        <dbReference type="EMBL" id="KAF9778748.1"/>
    </source>
</evidence>
<comment type="caution">
    <text evidence="1">The sequence shown here is derived from an EMBL/GenBank/DDBJ whole genome shotgun (WGS) entry which is preliminary data.</text>
</comment>
<protein>
    <submittedName>
        <fullName evidence="1">Uncharacterized protein</fullName>
    </submittedName>
</protein>
<dbReference type="EMBL" id="WIUZ02000022">
    <property type="protein sequence ID" value="KAF9778748.1"/>
    <property type="molecule type" value="Genomic_DNA"/>
</dbReference>
<dbReference type="OrthoDB" id="3270501at2759"/>
<evidence type="ECO:0000313" key="2">
    <source>
        <dbReference type="Proteomes" id="UP000736335"/>
    </source>
</evidence>